<evidence type="ECO:0000313" key="8">
    <source>
        <dbReference type="Proteomes" id="UP000656042"/>
    </source>
</evidence>
<dbReference type="EMBL" id="BMMX01000001">
    <property type="protein sequence ID" value="GGK71973.1"/>
    <property type="molecule type" value="Genomic_DNA"/>
</dbReference>
<dbReference type="InterPro" id="IPR012340">
    <property type="entry name" value="NA-bd_OB-fold"/>
</dbReference>
<evidence type="ECO:0000256" key="4">
    <source>
        <dbReference type="ARBA" id="ARBA00023136"/>
    </source>
</evidence>
<keyword evidence="3 5" id="KW-1133">Transmembrane helix</keyword>
<reference evidence="7" key="1">
    <citation type="journal article" date="2014" name="Int. J. Syst. Evol. Microbiol.">
        <title>Complete genome sequence of Corynebacterium casei LMG S-19264T (=DSM 44701T), isolated from a smear-ripened cheese.</title>
        <authorList>
            <consortium name="US DOE Joint Genome Institute (JGI-PGF)"/>
            <person name="Walter F."/>
            <person name="Albersmeier A."/>
            <person name="Kalinowski J."/>
            <person name="Ruckert C."/>
        </authorList>
    </citation>
    <scope>NUCLEOTIDE SEQUENCE</scope>
    <source>
        <strain evidence="7">CGMCC 4.7299</strain>
    </source>
</reference>
<evidence type="ECO:0000256" key="2">
    <source>
        <dbReference type="ARBA" id="ARBA00022692"/>
    </source>
</evidence>
<dbReference type="SUPFAM" id="SSF141322">
    <property type="entry name" value="NfeD domain-like"/>
    <property type="match status" value="1"/>
</dbReference>
<dbReference type="InterPro" id="IPR002810">
    <property type="entry name" value="NfeD-like_C"/>
</dbReference>
<dbReference type="Gene3D" id="2.40.50.140">
    <property type="entry name" value="Nucleic acid-binding proteins"/>
    <property type="match status" value="1"/>
</dbReference>
<keyword evidence="2 5" id="KW-0812">Transmembrane</keyword>
<dbReference type="RefSeq" id="WP_189077107.1">
    <property type="nucleotide sequence ID" value="NZ_BMMX01000001.1"/>
</dbReference>
<dbReference type="Proteomes" id="UP000656042">
    <property type="component" value="Unassembled WGS sequence"/>
</dbReference>
<protein>
    <submittedName>
        <fullName evidence="7">Membrane protein</fullName>
    </submittedName>
</protein>
<evidence type="ECO:0000256" key="5">
    <source>
        <dbReference type="SAM" id="Phobius"/>
    </source>
</evidence>
<evidence type="ECO:0000313" key="7">
    <source>
        <dbReference type="EMBL" id="GGK71973.1"/>
    </source>
</evidence>
<keyword evidence="8" id="KW-1185">Reference proteome</keyword>
<dbReference type="GO" id="GO:0005886">
    <property type="term" value="C:plasma membrane"/>
    <property type="evidence" value="ECO:0007669"/>
    <property type="project" value="TreeGrafter"/>
</dbReference>
<comment type="caution">
    <text evidence="7">The sequence shown here is derived from an EMBL/GenBank/DDBJ whole genome shotgun (WGS) entry which is preliminary data.</text>
</comment>
<dbReference type="Pfam" id="PF01957">
    <property type="entry name" value="NfeD"/>
    <property type="match status" value="1"/>
</dbReference>
<dbReference type="AlphaFoldDB" id="A0A8J3FLV4"/>
<proteinExistence type="predicted"/>
<keyword evidence="4 5" id="KW-0472">Membrane</keyword>
<feature type="transmembrane region" description="Helical" evidence="5">
    <location>
        <begin position="45"/>
        <end position="63"/>
    </location>
</feature>
<comment type="subcellular location">
    <subcellularLocation>
        <location evidence="1">Membrane</location>
        <topology evidence="1">Multi-pass membrane protein</topology>
    </subcellularLocation>
</comment>
<evidence type="ECO:0000256" key="3">
    <source>
        <dbReference type="ARBA" id="ARBA00022989"/>
    </source>
</evidence>
<reference evidence="7" key="2">
    <citation type="submission" date="2020-09" db="EMBL/GenBank/DDBJ databases">
        <authorList>
            <person name="Sun Q."/>
            <person name="Zhou Y."/>
        </authorList>
    </citation>
    <scope>NUCLEOTIDE SEQUENCE</scope>
    <source>
        <strain evidence="7">CGMCC 4.7299</strain>
    </source>
</reference>
<evidence type="ECO:0000256" key="1">
    <source>
        <dbReference type="ARBA" id="ARBA00004141"/>
    </source>
</evidence>
<organism evidence="7 8">
    <name type="scientific">Mangrovihabitans endophyticus</name>
    <dbReference type="NCBI Taxonomy" id="1751298"/>
    <lineage>
        <taxon>Bacteria</taxon>
        <taxon>Bacillati</taxon>
        <taxon>Actinomycetota</taxon>
        <taxon>Actinomycetes</taxon>
        <taxon>Micromonosporales</taxon>
        <taxon>Micromonosporaceae</taxon>
        <taxon>Mangrovihabitans</taxon>
    </lineage>
</organism>
<dbReference type="PANTHER" id="PTHR33507:SF3">
    <property type="entry name" value="INNER MEMBRANE PROTEIN YBBJ"/>
    <property type="match status" value="1"/>
</dbReference>
<dbReference type="InterPro" id="IPR052165">
    <property type="entry name" value="Membrane_assoc_protease"/>
</dbReference>
<name>A0A8J3FLV4_9ACTN</name>
<feature type="transmembrane region" description="Helical" evidence="5">
    <location>
        <begin position="7"/>
        <end position="39"/>
    </location>
</feature>
<feature type="domain" description="NfeD-like C-terminal" evidence="6">
    <location>
        <begin position="85"/>
        <end position="143"/>
    </location>
</feature>
<sequence length="149" mass="15806">MEAVIWIVLGIALAIAEAFTVTFLVIFFAAGALAAAGAAALGAPLLLQVIVFAAVSGLSVGAIRPIIMRHQRPAVESGQTPFGLEAIEGSAGTVLEEVDAEHGMIKIDGELWTARAYDHTEKYQPGERVRVIKVRGATALVWRDDMPNI</sequence>
<gene>
    <name evidence="7" type="ORF">GCM10012284_02180</name>
</gene>
<dbReference type="PANTHER" id="PTHR33507">
    <property type="entry name" value="INNER MEMBRANE PROTEIN YBBJ"/>
    <property type="match status" value="1"/>
</dbReference>
<evidence type="ECO:0000259" key="6">
    <source>
        <dbReference type="Pfam" id="PF01957"/>
    </source>
</evidence>
<accession>A0A8J3FLV4</accession>